<evidence type="ECO:0000313" key="5">
    <source>
        <dbReference type="Proteomes" id="UP000323506"/>
    </source>
</evidence>
<dbReference type="GO" id="GO:0005811">
    <property type="term" value="C:lipid droplet"/>
    <property type="evidence" value="ECO:0007669"/>
    <property type="project" value="InterPro"/>
</dbReference>
<accession>A0A5D2B1X8</accession>
<evidence type="ECO:0000259" key="3">
    <source>
        <dbReference type="Pfam" id="PF13249"/>
    </source>
</evidence>
<dbReference type="SUPFAM" id="SSF81853">
    <property type="entry name" value="Family 10 polysaccharide lyase"/>
    <property type="match status" value="1"/>
</dbReference>
<protein>
    <recommendedName>
        <fullName evidence="3">Squalene cyclase N-terminal domain-containing protein</fullName>
    </recommendedName>
</protein>
<dbReference type="PANTHER" id="PTHR11764:SF85">
    <property type="entry name" value="TERPENE CYCLASE_MUTASE FAMILY MEMBER"/>
    <property type="match status" value="1"/>
</dbReference>
<dbReference type="InterPro" id="IPR018333">
    <property type="entry name" value="Squalene_cyclase"/>
</dbReference>
<keyword evidence="5" id="KW-1185">Reference proteome</keyword>
<sequence length="171" mass="19232">MPLAKEKNGGASISKVTVKEREDEKEEEEEEAIIERSLRRAMDFYSTMQTDDGHWSGDYGGPLFLLPGLVITLCITGALNAVLSNQHQHEICRYIYNHQNRDGGWGLHIEGQSTMFGTAMNYVTFRLLGKEAEGEAVERGREWILRHGTATAISSWGKVWLSVLGANEWCE</sequence>
<keyword evidence="2" id="KW-1133">Transmembrane helix</keyword>
<proteinExistence type="predicted"/>
<keyword evidence="2" id="KW-0472">Membrane</keyword>
<dbReference type="Proteomes" id="UP000323506">
    <property type="component" value="Chromosome D10"/>
</dbReference>
<dbReference type="InterPro" id="IPR032697">
    <property type="entry name" value="SQ_cyclase_N"/>
</dbReference>
<reference evidence="4 5" key="1">
    <citation type="submission" date="2019-06" db="EMBL/GenBank/DDBJ databases">
        <title>WGS assembly of Gossypium darwinii.</title>
        <authorList>
            <person name="Chen Z.J."/>
            <person name="Sreedasyam A."/>
            <person name="Ando A."/>
            <person name="Song Q."/>
            <person name="De L."/>
            <person name="Hulse-Kemp A."/>
            <person name="Ding M."/>
            <person name="Ye W."/>
            <person name="Kirkbride R."/>
            <person name="Jenkins J."/>
            <person name="Plott C."/>
            <person name="Lovell J."/>
            <person name="Lin Y.-M."/>
            <person name="Vaughn R."/>
            <person name="Liu B."/>
            <person name="Li W."/>
            <person name="Simpson S."/>
            <person name="Scheffler B."/>
            <person name="Saski C."/>
            <person name="Grover C."/>
            <person name="Hu G."/>
            <person name="Conover J."/>
            <person name="Carlson J."/>
            <person name="Shu S."/>
            <person name="Boston L."/>
            <person name="Williams M."/>
            <person name="Peterson D."/>
            <person name="Mcgee K."/>
            <person name="Jones D."/>
            <person name="Wendel J."/>
            <person name="Stelly D."/>
            <person name="Grimwood J."/>
            <person name="Schmutz J."/>
        </authorList>
    </citation>
    <scope>NUCLEOTIDE SEQUENCE [LARGE SCALE GENOMIC DNA]</scope>
    <source>
        <strain evidence="4">1808015.09</strain>
    </source>
</reference>
<dbReference type="Gene3D" id="1.50.10.20">
    <property type="match status" value="1"/>
</dbReference>
<dbReference type="AlphaFoldDB" id="A0A5D2B1X8"/>
<gene>
    <name evidence="4" type="ORF">ES288_D10G243500v1</name>
</gene>
<evidence type="ECO:0000256" key="2">
    <source>
        <dbReference type="SAM" id="Phobius"/>
    </source>
</evidence>
<dbReference type="Pfam" id="PF13249">
    <property type="entry name" value="SQHop_cyclase_N"/>
    <property type="match status" value="1"/>
</dbReference>
<dbReference type="GO" id="GO:0016104">
    <property type="term" value="P:triterpenoid biosynthetic process"/>
    <property type="evidence" value="ECO:0007669"/>
    <property type="project" value="InterPro"/>
</dbReference>
<name>A0A5D2B1X8_GOSDA</name>
<keyword evidence="2" id="KW-0812">Transmembrane</keyword>
<organism evidence="4 5">
    <name type="scientific">Gossypium darwinii</name>
    <name type="common">Darwin's cotton</name>
    <name type="synonym">Gossypium barbadense var. darwinii</name>
    <dbReference type="NCBI Taxonomy" id="34276"/>
    <lineage>
        <taxon>Eukaryota</taxon>
        <taxon>Viridiplantae</taxon>
        <taxon>Streptophyta</taxon>
        <taxon>Embryophyta</taxon>
        <taxon>Tracheophyta</taxon>
        <taxon>Spermatophyta</taxon>
        <taxon>Magnoliopsida</taxon>
        <taxon>eudicotyledons</taxon>
        <taxon>Gunneridae</taxon>
        <taxon>Pentapetalae</taxon>
        <taxon>rosids</taxon>
        <taxon>malvids</taxon>
        <taxon>Malvales</taxon>
        <taxon>Malvaceae</taxon>
        <taxon>Malvoideae</taxon>
        <taxon>Gossypium</taxon>
    </lineage>
</organism>
<dbReference type="PANTHER" id="PTHR11764">
    <property type="entry name" value="TERPENE CYCLASE/MUTASE FAMILY MEMBER"/>
    <property type="match status" value="1"/>
</dbReference>
<dbReference type="GO" id="GO:0016866">
    <property type="term" value="F:intramolecular transferase activity"/>
    <property type="evidence" value="ECO:0007669"/>
    <property type="project" value="InterPro"/>
</dbReference>
<feature type="domain" description="Squalene cyclase N-terminal" evidence="3">
    <location>
        <begin position="39"/>
        <end position="169"/>
    </location>
</feature>
<evidence type="ECO:0000313" key="4">
    <source>
        <dbReference type="EMBL" id="TYG51261.1"/>
    </source>
</evidence>
<evidence type="ECO:0000256" key="1">
    <source>
        <dbReference type="SAM" id="MobiDB-lite"/>
    </source>
</evidence>
<feature type="region of interest" description="Disordered" evidence="1">
    <location>
        <begin position="1"/>
        <end position="29"/>
    </location>
</feature>
<dbReference type="EMBL" id="CM017710">
    <property type="protein sequence ID" value="TYG51261.1"/>
    <property type="molecule type" value="Genomic_DNA"/>
</dbReference>
<feature type="transmembrane region" description="Helical" evidence="2">
    <location>
        <begin position="63"/>
        <end position="83"/>
    </location>
</feature>